<feature type="transmembrane region" description="Helical" evidence="6">
    <location>
        <begin position="248"/>
        <end position="270"/>
    </location>
</feature>
<dbReference type="InterPro" id="IPR044772">
    <property type="entry name" value="NO3_transporter"/>
</dbReference>
<dbReference type="EMBL" id="BMYX01000003">
    <property type="protein sequence ID" value="GGY08546.1"/>
    <property type="molecule type" value="Genomic_DNA"/>
</dbReference>
<dbReference type="RefSeq" id="WP_189531689.1">
    <property type="nucleotide sequence ID" value="NZ_BMYX01000003.1"/>
</dbReference>
<evidence type="ECO:0000256" key="4">
    <source>
        <dbReference type="ARBA" id="ARBA00022989"/>
    </source>
</evidence>
<dbReference type="SUPFAM" id="SSF103473">
    <property type="entry name" value="MFS general substrate transporter"/>
    <property type="match status" value="1"/>
</dbReference>
<accession>A0A918NZW5</accession>
<keyword evidence="4 6" id="KW-1133">Transmembrane helix</keyword>
<reference evidence="7" key="1">
    <citation type="journal article" date="2014" name="Int. J. Syst. Evol. Microbiol.">
        <title>Complete genome sequence of Corynebacterium casei LMG S-19264T (=DSM 44701T), isolated from a smear-ripened cheese.</title>
        <authorList>
            <consortium name="US DOE Joint Genome Institute (JGI-PGF)"/>
            <person name="Walter F."/>
            <person name="Albersmeier A."/>
            <person name="Kalinowski J."/>
            <person name="Ruckert C."/>
        </authorList>
    </citation>
    <scope>NUCLEOTIDE SEQUENCE</scope>
    <source>
        <strain evidence="7">KCTC 32182</strain>
    </source>
</reference>
<dbReference type="Gene3D" id="1.20.1250.20">
    <property type="entry name" value="MFS general substrate transporter like domains"/>
    <property type="match status" value="1"/>
</dbReference>
<evidence type="ECO:0000313" key="7">
    <source>
        <dbReference type="EMBL" id="GGY08546.1"/>
    </source>
</evidence>
<feature type="transmembrane region" description="Helical" evidence="6">
    <location>
        <begin position="398"/>
        <end position="415"/>
    </location>
</feature>
<dbReference type="InterPro" id="IPR036259">
    <property type="entry name" value="MFS_trans_sf"/>
</dbReference>
<evidence type="ECO:0000256" key="2">
    <source>
        <dbReference type="ARBA" id="ARBA00008432"/>
    </source>
</evidence>
<protein>
    <submittedName>
        <fullName evidence="7">MFS transporter</fullName>
    </submittedName>
</protein>
<feature type="transmembrane region" description="Helical" evidence="6">
    <location>
        <begin position="162"/>
        <end position="184"/>
    </location>
</feature>
<keyword evidence="8" id="KW-1185">Reference proteome</keyword>
<dbReference type="GO" id="GO:0016020">
    <property type="term" value="C:membrane"/>
    <property type="evidence" value="ECO:0007669"/>
    <property type="project" value="UniProtKB-SubCell"/>
</dbReference>
<evidence type="ECO:0000256" key="1">
    <source>
        <dbReference type="ARBA" id="ARBA00004141"/>
    </source>
</evidence>
<keyword evidence="5 6" id="KW-0472">Membrane</keyword>
<feature type="transmembrane region" description="Helical" evidence="6">
    <location>
        <begin position="120"/>
        <end position="141"/>
    </location>
</feature>
<feature type="transmembrane region" description="Helical" evidence="6">
    <location>
        <begin position="65"/>
        <end position="82"/>
    </location>
</feature>
<evidence type="ECO:0000313" key="8">
    <source>
        <dbReference type="Proteomes" id="UP000645257"/>
    </source>
</evidence>
<feature type="transmembrane region" description="Helical" evidence="6">
    <location>
        <begin position="338"/>
        <end position="358"/>
    </location>
</feature>
<proteinExistence type="inferred from homology"/>
<comment type="similarity">
    <text evidence="2">Belongs to the major facilitator superfamily. Nitrate/nitrite porter (TC 2.A.1.8) family.</text>
</comment>
<dbReference type="Pfam" id="PF07690">
    <property type="entry name" value="MFS_1"/>
    <property type="match status" value="1"/>
</dbReference>
<dbReference type="PANTHER" id="PTHR23515">
    <property type="entry name" value="HIGH-AFFINITY NITRATE TRANSPORTER 2.3"/>
    <property type="match status" value="1"/>
</dbReference>
<feature type="transmembrane region" description="Helical" evidence="6">
    <location>
        <begin position="94"/>
        <end position="114"/>
    </location>
</feature>
<feature type="transmembrane region" description="Helical" evidence="6">
    <location>
        <begin position="28"/>
        <end position="45"/>
    </location>
</feature>
<evidence type="ECO:0000256" key="6">
    <source>
        <dbReference type="SAM" id="Phobius"/>
    </source>
</evidence>
<dbReference type="InterPro" id="IPR011701">
    <property type="entry name" value="MFS"/>
</dbReference>
<organism evidence="7 8">
    <name type="scientific">Paludibacterium paludis</name>
    <dbReference type="NCBI Taxonomy" id="1225769"/>
    <lineage>
        <taxon>Bacteria</taxon>
        <taxon>Pseudomonadati</taxon>
        <taxon>Pseudomonadota</taxon>
        <taxon>Betaproteobacteria</taxon>
        <taxon>Neisseriales</taxon>
        <taxon>Chromobacteriaceae</taxon>
        <taxon>Paludibacterium</taxon>
    </lineage>
</organism>
<dbReference type="AlphaFoldDB" id="A0A918NZW5"/>
<feature type="transmembrane region" description="Helical" evidence="6">
    <location>
        <begin position="276"/>
        <end position="296"/>
    </location>
</feature>
<comment type="caution">
    <text evidence="7">The sequence shown here is derived from an EMBL/GenBank/DDBJ whole genome shotgun (WGS) entry which is preliminary data.</text>
</comment>
<name>A0A918NZW5_9NEIS</name>
<evidence type="ECO:0000256" key="3">
    <source>
        <dbReference type="ARBA" id="ARBA00022692"/>
    </source>
</evidence>
<sequence length="459" mass="49931">MTIRIKRWEPENIIFWSLHGRRIAKRNLILSTLALHLNFNVWMMWSMVVVNLPQVGFLLSGQQQFLLVSIPPLVGAFMRVIYSWIWSWVGGGTWVGVSTLLLLIPTFGVAHTVQDISTPFPMLLMIGALCGFGGGASASHLPNTSFFYPKSAKGFAMGMNAGMGNLGVSVAQLLIPLVISVELFGWRGGEPQIWGLGSDVHAVWLQNAGYIWIVPILVIAVLCLLYSHDLPKLKMTPRDQLRIMKHPHTWYVGILYLGSYGTFLGFSMAYPLLARYMFPGSNATTLAFVGPMLCALSRPIGGWCGDRVGGGMTTMLCNAAMGMACLGLYFALPGPAGGGSFVLFFLLFQVMFLAAGIGNGSSYQLAPKVHLIDAGLNAAKTGRTMADAYAEGGRRGAAAMNVSSVLAALGGFFIPKSFGTSLDLFDSFLPAFLMFLTFYMACTFIAWFHYARHSAPLRC</sequence>
<feature type="transmembrane region" description="Helical" evidence="6">
    <location>
        <begin position="427"/>
        <end position="448"/>
    </location>
</feature>
<keyword evidence="3 6" id="KW-0812">Transmembrane</keyword>
<feature type="transmembrane region" description="Helical" evidence="6">
    <location>
        <begin position="308"/>
        <end position="332"/>
    </location>
</feature>
<evidence type="ECO:0000256" key="5">
    <source>
        <dbReference type="ARBA" id="ARBA00023136"/>
    </source>
</evidence>
<comment type="subcellular location">
    <subcellularLocation>
        <location evidence="1">Membrane</location>
        <topology evidence="1">Multi-pass membrane protein</topology>
    </subcellularLocation>
</comment>
<reference evidence="7" key="2">
    <citation type="submission" date="2020-09" db="EMBL/GenBank/DDBJ databases">
        <authorList>
            <person name="Sun Q."/>
            <person name="Kim S."/>
        </authorList>
    </citation>
    <scope>NUCLEOTIDE SEQUENCE</scope>
    <source>
        <strain evidence="7">KCTC 32182</strain>
    </source>
</reference>
<dbReference type="GO" id="GO:0015112">
    <property type="term" value="F:nitrate transmembrane transporter activity"/>
    <property type="evidence" value="ECO:0007669"/>
    <property type="project" value="InterPro"/>
</dbReference>
<gene>
    <name evidence="7" type="primary">narK</name>
    <name evidence="7" type="ORF">GCM10011289_09140</name>
</gene>
<dbReference type="Proteomes" id="UP000645257">
    <property type="component" value="Unassembled WGS sequence"/>
</dbReference>
<feature type="transmembrane region" description="Helical" evidence="6">
    <location>
        <begin position="204"/>
        <end position="227"/>
    </location>
</feature>